<accession>A0ABS5FRD6</accession>
<reference evidence="2" key="1">
    <citation type="journal article" date="2021" name="ISME J.">
        <title>Evolutionary origin and ecological implication of a unique nif island in free-living Bradyrhizobium lineages.</title>
        <authorList>
            <person name="Tao J."/>
        </authorList>
    </citation>
    <scope>NUCLEOTIDE SEQUENCE [LARGE SCALE GENOMIC DNA]</scope>
    <source>
        <strain evidence="2">SZCCT0434</strain>
    </source>
</reference>
<gene>
    <name evidence="1" type="ORF">JQ615_28690</name>
</gene>
<sequence length="310" mass="34991">MHLIPETAVIALDAEGARPGTTIDMNRKSAFLHMTVNADAVVSGVSDDMTASGIRMSGSVDARMSRGENTSNWKFRFIQLVVNLQSYFAYAGISSADGYMEIRLDIPPAIPREKQYDFLLDADPKFYGADVMPFTNNRDHFVFPKMSGSGSEVAGISTIVANMYDAPSSRFNLAFQNKRTHKVNLLRMVSVYKLFLTAFVMRDERSMKIEPLAFVPWILRWEMRYGWQQDQCTATSVGGKFDFGTSSRSIAPAAQFLGMKADYLLEKIKNPTMNPDDTANEVDRKAHRHLDQDNTPNVQYWDEWANSTQF</sequence>
<comment type="caution">
    <text evidence="1">The sequence shown here is derived from an EMBL/GenBank/DDBJ whole genome shotgun (WGS) entry which is preliminary data.</text>
</comment>
<protein>
    <submittedName>
        <fullName evidence="1">Uncharacterized protein</fullName>
    </submittedName>
</protein>
<organism evidence="1 2">
    <name type="scientific">Bradyrhizobium jicamae</name>
    <dbReference type="NCBI Taxonomy" id="280332"/>
    <lineage>
        <taxon>Bacteria</taxon>
        <taxon>Pseudomonadati</taxon>
        <taxon>Pseudomonadota</taxon>
        <taxon>Alphaproteobacteria</taxon>
        <taxon>Hyphomicrobiales</taxon>
        <taxon>Nitrobacteraceae</taxon>
        <taxon>Bradyrhizobium</taxon>
    </lineage>
</organism>
<name>A0ABS5FRD6_9BRAD</name>
<dbReference type="RefSeq" id="WP_212494211.1">
    <property type="nucleotide sequence ID" value="NZ_JAFCJH010000038.1"/>
</dbReference>
<evidence type="ECO:0000313" key="2">
    <source>
        <dbReference type="Proteomes" id="UP001315278"/>
    </source>
</evidence>
<dbReference type="Proteomes" id="UP001315278">
    <property type="component" value="Unassembled WGS sequence"/>
</dbReference>
<keyword evidence="2" id="KW-1185">Reference proteome</keyword>
<evidence type="ECO:0000313" key="1">
    <source>
        <dbReference type="EMBL" id="MBR0799371.1"/>
    </source>
</evidence>
<dbReference type="EMBL" id="JAFCJH010000038">
    <property type="protein sequence ID" value="MBR0799371.1"/>
    <property type="molecule type" value="Genomic_DNA"/>
</dbReference>
<proteinExistence type="predicted"/>